<dbReference type="EMBL" id="JADCNL010000001">
    <property type="protein sequence ID" value="KAG0499060.1"/>
    <property type="molecule type" value="Genomic_DNA"/>
</dbReference>
<reference evidence="2 3" key="1">
    <citation type="journal article" date="2020" name="Nat. Food">
        <title>A phased Vanilla planifolia genome enables genetic improvement of flavour and production.</title>
        <authorList>
            <person name="Hasing T."/>
            <person name="Tang H."/>
            <person name="Brym M."/>
            <person name="Khazi F."/>
            <person name="Huang T."/>
            <person name="Chambers A.H."/>
        </authorList>
    </citation>
    <scope>NUCLEOTIDE SEQUENCE [LARGE SCALE GENOMIC DNA]</scope>
    <source>
        <tissue evidence="2">Leaf</tissue>
    </source>
</reference>
<evidence type="ECO:0000313" key="2">
    <source>
        <dbReference type="EMBL" id="KAG0499060.1"/>
    </source>
</evidence>
<dbReference type="OrthoDB" id="10266696at2759"/>
<protein>
    <submittedName>
        <fullName evidence="2">Uncharacterized protein</fullName>
    </submittedName>
</protein>
<accession>A0A835VJ91</accession>
<feature type="compositionally biased region" description="Polar residues" evidence="1">
    <location>
        <begin position="125"/>
        <end position="137"/>
    </location>
</feature>
<organism evidence="2 3">
    <name type="scientific">Vanilla planifolia</name>
    <name type="common">Vanilla</name>
    <dbReference type="NCBI Taxonomy" id="51239"/>
    <lineage>
        <taxon>Eukaryota</taxon>
        <taxon>Viridiplantae</taxon>
        <taxon>Streptophyta</taxon>
        <taxon>Embryophyta</taxon>
        <taxon>Tracheophyta</taxon>
        <taxon>Spermatophyta</taxon>
        <taxon>Magnoliopsida</taxon>
        <taxon>Liliopsida</taxon>
        <taxon>Asparagales</taxon>
        <taxon>Orchidaceae</taxon>
        <taxon>Vanilloideae</taxon>
        <taxon>Vanilleae</taxon>
        <taxon>Vanilla</taxon>
    </lineage>
</organism>
<feature type="region of interest" description="Disordered" evidence="1">
    <location>
        <begin position="125"/>
        <end position="170"/>
    </location>
</feature>
<gene>
    <name evidence="2" type="ORF">HPP92_003751</name>
</gene>
<proteinExistence type="predicted"/>
<keyword evidence="3" id="KW-1185">Reference proteome</keyword>
<comment type="caution">
    <text evidence="2">The sequence shown here is derived from an EMBL/GenBank/DDBJ whole genome shotgun (WGS) entry which is preliminary data.</text>
</comment>
<dbReference type="AlphaFoldDB" id="A0A835VJ91"/>
<sequence length="384" mass="42970">MTCDIVGFMRFPGVFFEVNLSLVFQLPVWFLHKIIIVEVVVSPFSAPKASLGRCYNPREIGTSSPRAQLDPRGRKSHLVFHLPSLFPSLQFEIFGLQMEKSDTGADHNESMEPLNASPIEAVENSGTIQNSKEQSLSSKDENAVPNELSHDSNAIDPSTDVPLRSLNNNLGQDPAYPTNVYAPQAQTFVYGGYDNTKWEEYPPHFFHAEGMEGGSTGIYNENQSVMFHTGFGYNPHMPYGPYSPVTTPLPAPGGDGQLYSTQNFHFTGPYYQQPTPSNMPYLHTPTPKSQTELTMAFDRQDWLKSPDGSGSLTPLLSPAASPQPTSVVRSFGLIDLPFASGMNSHCLKKEKRKIKKKSVKAMMWSKLNENISRMSWWWRFEYVT</sequence>
<evidence type="ECO:0000256" key="1">
    <source>
        <dbReference type="SAM" id="MobiDB-lite"/>
    </source>
</evidence>
<evidence type="ECO:0000313" key="3">
    <source>
        <dbReference type="Proteomes" id="UP000636800"/>
    </source>
</evidence>
<name>A0A835VJ91_VANPL</name>
<dbReference type="Proteomes" id="UP000636800">
    <property type="component" value="Chromosome 1"/>
</dbReference>